<dbReference type="PANTHER" id="PTHR32089">
    <property type="entry name" value="METHYL-ACCEPTING CHEMOTAXIS PROTEIN MCPB"/>
    <property type="match status" value="1"/>
</dbReference>
<gene>
    <name evidence="8" type="ORF">GHC57_08105</name>
</gene>
<dbReference type="Gene3D" id="6.10.340.10">
    <property type="match status" value="1"/>
</dbReference>
<protein>
    <submittedName>
        <fullName evidence="8">HAMP domain-containing protein</fullName>
    </submittedName>
</protein>
<sequence length="662" mass="70435">MMNAIRRLRLTTKTTITTMLLILLTALAVGLAAIQGVRGELRQQVVERQGTSLRVAATMLDERLDDLTVARDAGGDIRRLSVESMPAFDDHDLIDTIGRMTGETATVFVWDDETRDFWRRTTNIVKADGTRAVGTPLGRDGAVYPVVTAGETYRGEANILGRDYYTIYEPIHGPGGSVVGILYAGVQKTRIDAVLDAVTRNILIAAVVAAVGLSVIAFLVFQVLLRPLPRLARVMGEMSARTFRGAVPMAERGDEVGDMARALGDLHRESEVAFRLERMVETQPSPVLTCDPSSHAITYVNPPARDLIGRLTGGAVTDPLGRTVLDIAPEARDLRPVLGDPARLPHTSRFTRAGLTIESKVSAIHDRHGTFVAPMLTWTDITRAVAMSDTFEANVKGVTDSVAEAARTMAGLSETLEQTARQSEVRTTSAASGAEETSANVQAAAASAEQMTAAIAEINRRVAEAGAMTGRAVEETGRAQTVMDSLRTAADRIGTVVQIITDIAAQTNLLALNATIEAARAGEAGKGFAVVANEVKTLANQTSRATDEIATQVGDMQTQTGAIAQAITAIAEVIQGLEAVAGSISDAMGQQAEATAEIGRTVEDAAGGTRLVSSDVSGLATLSRETLEVVERVRAATQDLSRQADTLSREVQSFLDFMKTET</sequence>
<dbReference type="PANTHER" id="PTHR32089:SF112">
    <property type="entry name" value="LYSOZYME-LIKE PROTEIN-RELATED"/>
    <property type="match status" value="1"/>
</dbReference>
<dbReference type="OrthoDB" id="8320983at2"/>
<feature type="compositionally biased region" description="Polar residues" evidence="4">
    <location>
        <begin position="416"/>
        <end position="426"/>
    </location>
</feature>
<dbReference type="RefSeq" id="WP_153343017.1">
    <property type="nucleotide sequence ID" value="NZ_WIVE01000020.1"/>
</dbReference>
<dbReference type="GO" id="GO:0007165">
    <property type="term" value="P:signal transduction"/>
    <property type="evidence" value="ECO:0007669"/>
    <property type="project" value="UniProtKB-KW"/>
</dbReference>
<feature type="transmembrane region" description="Helical" evidence="5">
    <location>
        <begin position="202"/>
        <end position="225"/>
    </location>
</feature>
<reference evidence="8 9" key="1">
    <citation type="submission" date="2019-10" db="EMBL/GenBank/DDBJ databases">
        <title>Draft whole-genome sequence of the purple nonsulfur photosynthetic bacterium Roseospira navarrensis DSM 15114.</title>
        <authorList>
            <person name="Kyndt J.A."/>
            <person name="Meyer T.E."/>
        </authorList>
    </citation>
    <scope>NUCLEOTIDE SEQUENCE [LARGE SCALE GENOMIC DNA]</scope>
    <source>
        <strain evidence="8 9">DSM 15114</strain>
    </source>
</reference>
<dbReference type="AlphaFoldDB" id="A0A7X1ZDS3"/>
<organism evidence="8 9">
    <name type="scientific">Roseospira navarrensis</name>
    <dbReference type="NCBI Taxonomy" id="140058"/>
    <lineage>
        <taxon>Bacteria</taxon>
        <taxon>Pseudomonadati</taxon>
        <taxon>Pseudomonadota</taxon>
        <taxon>Alphaproteobacteria</taxon>
        <taxon>Rhodospirillales</taxon>
        <taxon>Rhodospirillaceae</taxon>
        <taxon>Roseospira</taxon>
    </lineage>
</organism>
<evidence type="ECO:0000256" key="4">
    <source>
        <dbReference type="SAM" id="MobiDB-lite"/>
    </source>
</evidence>
<dbReference type="SUPFAM" id="SSF103190">
    <property type="entry name" value="Sensory domain-like"/>
    <property type="match status" value="1"/>
</dbReference>
<feature type="domain" description="HAMP" evidence="7">
    <location>
        <begin position="222"/>
        <end position="275"/>
    </location>
</feature>
<dbReference type="PROSITE" id="PS50885">
    <property type="entry name" value="HAMP"/>
    <property type="match status" value="1"/>
</dbReference>
<dbReference type="Pfam" id="PF13188">
    <property type="entry name" value="PAS_8"/>
    <property type="match status" value="1"/>
</dbReference>
<keyword evidence="5" id="KW-0472">Membrane</keyword>
<proteinExistence type="inferred from homology"/>
<keyword evidence="1 3" id="KW-0807">Transducer</keyword>
<dbReference type="Gene3D" id="3.30.450.20">
    <property type="entry name" value="PAS domain"/>
    <property type="match status" value="1"/>
</dbReference>
<name>A0A7X1ZDS3_9PROT</name>
<accession>A0A7X1ZDS3</accession>
<evidence type="ECO:0000313" key="8">
    <source>
        <dbReference type="EMBL" id="MQX36477.1"/>
    </source>
</evidence>
<dbReference type="InterPro" id="IPR000014">
    <property type="entry name" value="PAS"/>
</dbReference>
<evidence type="ECO:0000256" key="2">
    <source>
        <dbReference type="ARBA" id="ARBA00029447"/>
    </source>
</evidence>
<feature type="domain" description="Methyl-accepting transducer" evidence="6">
    <location>
        <begin position="398"/>
        <end position="641"/>
    </location>
</feature>
<dbReference type="SUPFAM" id="SSF58104">
    <property type="entry name" value="Methyl-accepting chemotaxis protein (MCP) signaling domain"/>
    <property type="match status" value="1"/>
</dbReference>
<comment type="similarity">
    <text evidence="2">Belongs to the methyl-accepting chemotaxis (MCP) protein family.</text>
</comment>
<evidence type="ECO:0000256" key="3">
    <source>
        <dbReference type="PROSITE-ProRule" id="PRU00284"/>
    </source>
</evidence>
<evidence type="ECO:0000256" key="5">
    <source>
        <dbReference type="SAM" id="Phobius"/>
    </source>
</evidence>
<evidence type="ECO:0000256" key="1">
    <source>
        <dbReference type="ARBA" id="ARBA00023224"/>
    </source>
</evidence>
<evidence type="ECO:0000259" key="7">
    <source>
        <dbReference type="PROSITE" id="PS50885"/>
    </source>
</evidence>
<comment type="caution">
    <text evidence="8">The sequence shown here is derived from an EMBL/GenBank/DDBJ whole genome shotgun (WGS) entry which is preliminary data.</text>
</comment>
<dbReference type="InterPro" id="IPR029151">
    <property type="entry name" value="Sensor-like_sf"/>
</dbReference>
<dbReference type="GO" id="GO:0016020">
    <property type="term" value="C:membrane"/>
    <property type="evidence" value="ECO:0007669"/>
    <property type="project" value="InterPro"/>
</dbReference>
<dbReference type="InterPro" id="IPR033462">
    <property type="entry name" value="Cache_3-Cache_2"/>
</dbReference>
<evidence type="ECO:0000313" key="9">
    <source>
        <dbReference type="Proteomes" id="UP000434582"/>
    </source>
</evidence>
<dbReference type="Gene3D" id="1.10.287.950">
    <property type="entry name" value="Methyl-accepting chemotaxis protein"/>
    <property type="match status" value="1"/>
</dbReference>
<dbReference type="InterPro" id="IPR004089">
    <property type="entry name" value="MCPsignal_dom"/>
</dbReference>
<feature type="compositionally biased region" description="Low complexity" evidence="4">
    <location>
        <begin position="427"/>
        <end position="437"/>
    </location>
</feature>
<dbReference type="EMBL" id="WIVE01000020">
    <property type="protein sequence ID" value="MQX36477.1"/>
    <property type="molecule type" value="Genomic_DNA"/>
</dbReference>
<keyword evidence="9" id="KW-1185">Reference proteome</keyword>
<dbReference type="SUPFAM" id="SSF158472">
    <property type="entry name" value="HAMP domain-like"/>
    <property type="match status" value="1"/>
</dbReference>
<keyword evidence="5" id="KW-1133">Transmembrane helix</keyword>
<dbReference type="Pfam" id="PF17201">
    <property type="entry name" value="Cache_3-Cache_2"/>
    <property type="match status" value="1"/>
</dbReference>
<dbReference type="PROSITE" id="PS50111">
    <property type="entry name" value="CHEMOTAXIS_TRANSDUC_2"/>
    <property type="match status" value="1"/>
</dbReference>
<dbReference type="Proteomes" id="UP000434582">
    <property type="component" value="Unassembled WGS sequence"/>
</dbReference>
<evidence type="ECO:0000259" key="6">
    <source>
        <dbReference type="PROSITE" id="PS50111"/>
    </source>
</evidence>
<dbReference type="Pfam" id="PF00015">
    <property type="entry name" value="MCPsignal"/>
    <property type="match status" value="1"/>
</dbReference>
<feature type="region of interest" description="Disordered" evidence="4">
    <location>
        <begin position="416"/>
        <end position="437"/>
    </location>
</feature>
<dbReference type="SMART" id="SM00283">
    <property type="entry name" value="MA"/>
    <property type="match status" value="1"/>
</dbReference>
<keyword evidence="5" id="KW-0812">Transmembrane</keyword>
<dbReference type="InterPro" id="IPR003660">
    <property type="entry name" value="HAMP_dom"/>
</dbReference>